<feature type="region of interest" description="Disordered" evidence="1">
    <location>
        <begin position="15"/>
        <end position="37"/>
    </location>
</feature>
<evidence type="ECO:0000313" key="3">
    <source>
        <dbReference type="Proteomes" id="UP000282312"/>
    </source>
</evidence>
<protein>
    <submittedName>
        <fullName evidence="2">Uncharacterized protein</fullName>
    </submittedName>
</protein>
<organism evidence="2 3">
    <name type="scientific">Micromonospora inaquosa</name>
    <dbReference type="NCBI Taxonomy" id="2203716"/>
    <lineage>
        <taxon>Bacteria</taxon>
        <taxon>Bacillati</taxon>
        <taxon>Actinomycetota</taxon>
        <taxon>Actinomycetes</taxon>
        <taxon>Micromonosporales</taxon>
        <taxon>Micromonosporaceae</taxon>
        <taxon>Micromonospora</taxon>
    </lineage>
</organism>
<sequence length="79" mass="8434">MAHLIPAARAARASLATKGRSLSRDNLADAMRDDGHGVSNARASLLLKILKAEHDVTTIGPVSVRPRRQEPEPLSEVVA</sequence>
<dbReference type="EMBL" id="QGSZ01000273">
    <property type="protein sequence ID" value="RQW99277.1"/>
    <property type="molecule type" value="Genomic_DNA"/>
</dbReference>
<name>A0A3N9WEL1_9ACTN</name>
<dbReference type="Proteomes" id="UP000282312">
    <property type="component" value="Unassembled WGS sequence"/>
</dbReference>
<gene>
    <name evidence="2" type="ORF">DLJ59_25130</name>
</gene>
<proteinExistence type="predicted"/>
<comment type="caution">
    <text evidence="2">The sequence shown here is derived from an EMBL/GenBank/DDBJ whole genome shotgun (WGS) entry which is preliminary data.</text>
</comment>
<keyword evidence="3" id="KW-1185">Reference proteome</keyword>
<evidence type="ECO:0000256" key="1">
    <source>
        <dbReference type="SAM" id="MobiDB-lite"/>
    </source>
</evidence>
<accession>A0A3N9WEL1</accession>
<reference evidence="2 3" key="1">
    <citation type="submission" date="2018-05" db="EMBL/GenBank/DDBJ databases">
        <title>Micromonospora from Atacama Desert.</title>
        <authorList>
            <person name="Carro L."/>
            <person name="Goodfellow M."/>
            <person name="Klenk H.-P."/>
        </authorList>
    </citation>
    <scope>NUCLEOTIDE SEQUENCE [LARGE SCALE GENOMIC DNA]</scope>
    <source>
        <strain evidence="2 3">LB39</strain>
    </source>
</reference>
<feature type="compositionally biased region" description="Basic and acidic residues" evidence="1">
    <location>
        <begin position="22"/>
        <end position="36"/>
    </location>
</feature>
<dbReference type="OrthoDB" id="3393357at2"/>
<evidence type="ECO:0000313" key="2">
    <source>
        <dbReference type="EMBL" id="RQW99277.1"/>
    </source>
</evidence>
<dbReference type="RefSeq" id="WP_124775109.1">
    <property type="nucleotide sequence ID" value="NZ_QGSZ01000273.1"/>
</dbReference>
<dbReference type="AlphaFoldDB" id="A0A3N9WEL1"/>